<keyword evidence="2" id="KW-0489">Methyltransferase</keyword>
<dbReference type="Proteomes" id="UP000652477">
    <property type="component" value="Unassembled WGS sequence"/>
</dbReference>
<dbReference type="AlphaFoldDB" id="A0A923LGZ6"/>
<feature type="transmembrane region" description="Helical" evidence="1">
    <location>
        <begin position="273"/>
        <end position="292"/>
    </location>
</feature>
<evidence type="ECO:0000313" key="2">
    <source>
        <dbReference type="EMBL" id="MBC5687906.1"/>
    </source>
</evidence>
<evidence type="ECO:0000256" key="1">
    <source>
        <dbReference type="SAM" id="Phobius"/>
    </source>
</evidence>
<keyword evidence="2" id="KW-0969">Cilium</keyword>
<keyword evidence="1" id="KW-0812">Transmembrane</keyword>
<keyword evidence="2" id="KW-0282">Flagellum</keyword>
<dbReference type="RefSeq" id="WP_186874559.1">
    <property type="nucleotide sequence ID" value="NZ_JACOPF010000001.1"/>
</dbReference>
<gene>
    <name evidence="2" type="primary">fliB</name>
    <name evidence="2" type="ORF">H8S37_02990</name>
</gene>
<accession>A0A923LGZ6</accession>
<keyword evidence="2" id="KW-0966">Cell projection</keyword>
<organism evidence="2 3">
    <name type="scientific">Mediterraneibacter hominis</name>
    <dbReference type="NCBI Taxonomy" id="2763054"/>
    <lineage>
        <taxon>Bacteria</taxon>
        <taxon>Bacillati</taxon>
        <taxon>Bacillota</taxon>
        <taxon>Clostridia</taxon>
        <taxon>Lachnospirales</taxon>
        <taxon>Lachnospiraceae</taxon>
        <taxon>Mediterraneibacter</taxon>
    </lineage>
</organism>
<dbReference type="GO" id="GO:0008168">
    <property type="term" value="F:methyltransferase activity"/>
    <property type="evidence" value="ECO:0007669"/>
    <property type="project" value="UniProtKB-KW"/>
</dbReference>
<protein>
    <submittedName>
        <fullName evidence="2">Flagellin lysine-N-methylase</fullName>
        <ecNumber evidence="2">2.1.1.-</ecNumber>
    </submittedName>
</protein>
<comment type="caution">
    <text evidence="2">The sequence shown here is derived from an EMBL/GenBank/DDBJ whole genome shotgun (WGS) entry which is preliminary data.</text>
</comment>
<reference evidence="2" key="1">
    <citation type="submission" date="2020-08" db="EMBL/GenBank/DDBJ databases">
        <title>Genome public.</title>
        <authorList>
            <person name="Liu C."/>
            <person name="Sun Q."/>
        </authorList>
    </citation>
    <scope>NUCLEOTIDE SEQUENCE</scope>
    <source>
        <strain evidence="2">NSJ-55</strain>
    </source>
</reference>
<name>A0A923LGZ6_9FIRM</name>
<dbReference type="GO" id="GO:0032259">
    <property type="term" value="P:methylation"/>
    <property type="evidence" value="ECO:0007669"/>
    <property type="project" value="UniProtKB-KW"/>
</dbReference>
<sequence length="370" mass="44522">MQYIVPHYYRKFQCTAQRCPDTCCAGWQIMIDKSSLKKYRKVKSSFGNRLKNEVDWRTGSFREYKGRCAFLNEDNLCDIYREAGEQMLCRTCRLYPRHIEEYEGLREISLSLSCPEVVRILLEMKEPVRFLKAENEREEKPYLEFDFLLFTKLMDTRDLSISILQNRKYSIDVRMAMVLALAHDFQQRIDKNLLSETDTLLARYSQPESIRWFQEKVYKMQTKEEHVETSMYMLKKFFRLLDSLEVLQEEWIGYLENIRQKLKEKKNRIKNEIWIEQIMIYFVFTYFCGAVYDSSAYSKMKFSFVCTILIREILLTIDIEKPGEEKQILAADVIHRFAREVEHSDKNKRILEQLLEREETFPLERLLEAL</sequence>
<keyword evidence="1" id="KW-1133">Transmembrane helix</keyword>
<dbReference type="EC" id="2.1.1.-" evidence="2"/>
<dbReference type="EMBL" id="JACOPF010000001">
    <property type="protein sequence ID" value="MBC5687906.1"/>
    <property type="molecule type" value="Genomic_DNA"/>
</dbReference>
<dbReference type="NCBIfam" id="NF038110">
    <property type="entry name" value="Lys_methyl_FliB"/>
    <property type="match status" value="1"/>
</dbReference>
<keyword evidence="2" id="KW-0808">Transferase</keyword>
<keyword evidence="3" id="KW-1185">Reference proteome</keyword>
<evidence type="ECO:0000313" key="3">
    <source>
        <dbReference type="Proteomes" id="UP000652477"/>
    </source>
</evidence>
<keyword evidence="1" id="KW-0472">Membrane</keyword>
<proteinExistence type="predicted"/>